<dbReference type="AlphaFoldDB" id="A0A917GNX5"/>
<feature type="domain" description="DUF4240" evidence="1">
    <location>
        <begin position="34"/>
        <end position="156"/>
    </location>
</feature>
<accession>A0A917GNX5</accession>
<dbReference type="EMBL" id="BMFQ01000003">
    <property type="protein sequence ID" value="GGG52544.1"/>
    <property type="molecule type" value="Genomic_DNA"/>
</dbReference>
<evidence type="ECO:0000313" key="3">
    <source>
        <dbReference type="Proteomes" id="UP000625976"/>
    </source>
</evidence>
<dbReference type="Pfam" id="PF14024">
    <property type="entry name" value="DUF4240"/>
    <property type="match status" value="1"/>
</dbReference>
<name>A0A917GNX5_9FLAO</name>
<sequence>MGIFDKLFRKNEPTKKKLTKTNNQEIEKTNDMLDETVFWNIVDLSFEKTKNQDDQEKFLVKEIEKLTPKQMIGFRLRTDKLLYDTYNSEMWCAGYIMNGGCSDDGFEYFRNWIISLGKEKYQKAKENPDSLISEYNTSTEFYEFEGFWYVALTAFNNKTGKDLYDFIADDFKYNEGNYPKFEFTWKEEEPETMKAICPKLFDKMWN</sequence>
<dbReference type="RefSeq" id="WP_188465303.1">
    <property type="nucleotide sequence ID" value="NZ_BMFQ01000003.1"/>
</dbReference>
<gene>
    <name evidence="2" type="ORF">GCM10010976_24560</name>
</gene>
<comment type="caution">
    <text evidence="2">The sequence shown here is derived from an EMBL/GenBank/DDBJ whole genome shotgun (WGS) entry which is preliminary data.</text>
</comment>
<proteinExistence type="predicted"/>
<organism evidence="2 3">
    <name type="scientific">Bizionia arctica</name>
    <dbReference type="NCBI Taxonomy" id="1495645"/>
    <lineage>
        <taxon>Bacteria</taxon>
        <taxon>Pseudomonadati</taxon>
        <taxon>Bacteroidota</taxon>
        <taxon>Flavobacteriia</taxon>
        <taxon>Flavobacteriales</taxon>
        <taxon>Flavobacteriaceae</taxon>
        <taxon>Bizionia</taxon>
    </lineage>
</organism>
<dbReference type="Proteomes" id="UP000625976">
    <property type="component" value="Unassembled WGS sequence"/>
</dbReference>
<protein>
    <recommendedName>
        <fullName evidence="1">DUF4240 domain-containing protein</fullName>
    </recommendedName>
</protein>
<dbReference type="InterPro" id="IPR025334">
    <property type="entry name" value="DUF4240"/>
</dbReference>
<reference evidence="2" key="2">
    <citation type="submission" date="2020-09" db="EMBL/GenBank/DDBJ databases">
        <authorList>
            <person name="Sun Q."/>
            <person name="Zhou Y."/>
        </authorList>
    </citation>
    <scope>NUCLEOTIDE SEQUENCE</scope>
    <source>
        <strain evidence="2">CGMCC 1.12751</strain>
    </source>
</reference>
<reference evidence="2" key="1">
    <citation type="journal article" date="2014" name="Int. J. Syst. Evol. Microbiol.">
        <title>Complete genome sequence of Corynebacterium casei LMG S-19264T (=DSM 44701T), isolated from a smear-ripened cheese.</title>
        <authorList>
            <consortium name="US DOE Joint Genome Institute (JGI-PGF)"/>
            <person name="Walter F."/>
            <person name="Albersmeier A."/>
            <person name="Kalinowski J."/>
            <person name="Ruckert C."/>
        </authorList>
    </citation>
    <scope>NUCLEOTIDE SEQUENCE</scope>
    <source>
        <strain evidence="2">CGMCC 1.12751</strain>
    </source>
</reference>
<keyword evidence="3" id="KW-1185">Reference proteome</keyword>
<evidence type="ECO:0000313" key="2">
    <source>
        <dbReference type="EMBL" id="GGG52544.1"/>
    </source>
</evidence>
<evidence type="ECO:0000259" key="1">
    <source>
        <dbReference type="Pfam" id="PF14024"/>
    </source>
</evidence>